<sequence>MNLKSSSQKISASPTNPTKKEKSQKFDIQNLLEEGPLPIHSKDSSKQSLDEKLRQAYFWITNHAIINPFYDIEYHSTSPTQFTIGDLKTKLILPSSQSYSSFVLLPLLSLVVRGKCLLVGGPGRGKTASAILMGVLAGYPLKEIRRAIQHGQPQMTITDLLGNPLPSDLMNAKSMEEIKISWRKWLGMRVKIIDEYNRIPTRTQSALLTVLGDNYAELYDQIFECPEAAWYLTANDDAGGGTYQVIEALKDRIDVVVKALHFNTRFIKDLLQRVEENFHPEASVPKEIIFSESEIETIHQEILQIQFPAPLRRRMEFFASQFEFFESAGEQIEYKTKDTVKLSALDFSLFESQEQGKDHKKDLGSQTKNGLSVRAIFTCLHYAKALAYFRGNTEVSLEDLNHVLPFVLHDKLVQNSDSPFFEEPGNSVYRSDRVSWLRKLFSLSCAEYDRLDLDKQDTVSELSEQFELGLEGLSLNETKERLVKIEKEIEKISKQRKIYGHIFDDLLKLKYLHQRYTNYYHWKAENP</sequence>
<dbReference type="PANTHER" id="PTHR42759">
    <property type="entry name" value="MOXR FAMILY PROTEIN"/>
    <property type="match status" value="1"/>
</dbReference>
<reference evidence="3 4" key="1">
    <citation type="submission" date="2018-02" db="EMBL/GenBank/DDBJ databases">
        <title>Novel Leptospira species isolated from soil and water in Japan.</title>
        <authorList>
            <person name="Nakao R."/>
            <person name="Masuzawa T."/>
        </authorList>
    </citation>
    <scope>NUCLEOTIDE SEQUENCE [LARGE SCALE GENOMIC DNA]</scope>
    <source>
        <strain evidence="3 4">YH101</strain>
    </source>
</reference>
<accession>A0A2P2E1Y4</accession>
<dbReference type="RefSeq" id="WP_108976849.1">
    <property type="nucleotide sequence ID" value="NZ_BFBB01000007.1"/>
</dbReference>
<proteinExistence type="predicted"/>
<dbReference type="Proteomes" id="UP000245133">
    <property type="component" value="Unassembled WGS sequence"/>
</dbReference>
<dbReference type="SUPFAM" id="SSF52540">
    <property type="entry name" value="P-loop containing nucleoside triphosphate hydrolases"/>
    <property type="match status" value="1"/>
</dbReference>
<dbReference type="InterPro" id="IPR041628">
    <property type="entry name" value="ChlI/MoxR_AAA_lid"/>
</dbReference>
<dbReference type="InterPro" id="IPR050764">
    <property type="entry name" value="CbbQ/NirQ/NorQ/GpvN"/>
</dbReference>
<evidence type="ECO:0000259" key="2">
    <source>
        <dbReference type="Pfam" id="PF17863"/>
    </source>
</evidence>
<keyword evidence="4" id="KW-1185">Reference proteome</keyword>
<evidence type="ECO:0000313" key="4">
    <source>
        <dbReference type="Proteomes" id="UP000245133"/>
    </source>
</evidence>
<dbReference type="Pfam" id="PF17863">
    <property type="entry name" value="AAA_lid_2"/>
    <property type="match status" value="1"/>
</dbReference>
<feature type="compositionally biased region" description="Polar residues" evidence="1">
    <location>
        <begin position="1"/>
        <end position="17"/>
    </location>
</feature>
<evidence type="ECO:0000256" key="1">
    <source>
        <dbReference type="SAM" id="MobiDB-lite"/>
    </source>
</evidence>
<evidence type="ECO:0000313" key="3">
    <source>
        <dbReference type="EMBL" id="GBF50806.1"/>
    </source>
</evidence>
<feature type="domain" description="ChlI/MoxR AAA lid" evidence="2">
    <location>
        <begin position="367"/>
        <end position="420"/>
    </location>
</feature>
<dbReference type="InterPro" id="IPR027417">
    <property type="entry name" value="P-loop_NTPase"/>
</dbReference>
<protein>
    <submittedName>
        <fullName evidence="3">MoxR-like ATPase</fullName>
    </submittedName>
</protein>
<feature type="region of interest" description="Disordered" evidence="1">
    <location>
        <begin position="1"/>
        <end position="25"/>
    </location>
</feature>
<comment type="caution">
    <text evidence="3">The sequence shown here is derived from an EMBL/GenBank/DDBJ whole genome shotgun (WGS) entry which is preliminary data.</text>
</comment>
<gene>
    <name evidence="3" type="ORF">LPTSP4_23330</name>
</gene>
<dbReference type="Gene3D" id="1.10.8.80">
    <property type="entry name" value="Magnesium chelatase subunit I, C-Terminal domain"/>
    <property type="match status" value="1"/>
</dbReference>
<name>A0A2P2E1Y4_9LEPT</name>
<dbReference type="EMBL" id="BFBB01000007">
    <property type="protein sequence ID" value="GBF50806.1"/>
    <property type="molecule type" value="Genomic_DNA"/>
</dbReference>
<dbReference type="Gene3D" id="3.40.50.300">
    <property type="entry name" value="P-loop containing nucleotide triphosphate hydrolases"/>
    <property type="match status" value="1"/>
</dbReference>
<dbReference type="PANTHER" id="PTHR42759:SF1">
    <property type="entry name" value="MAGNESIUM-CHELATASE SUBUNIT CHLD"/>
    <property type="match status" value="1"/>
</dbReference>
<dbReference type="OrthoDB" id="314627at2"/>
<organism evidence="3 4">
    <name type="scientific">Leptospira ryugenii</name>
    <dbReference type="NCBI Taxonomy" id="1917863"/>
    <lineage>
        <taxon>Bacteria</taxon>
        <taxon>Pseudomonadati</taxon>
        <taxon>Spirochaetota</taxon>
        <taxon>Spirochaetia</taxon>
        <taxon>Leptospirales</taxon>
        <taxon>Leptospiraceae</taxon>
        <taxon>Leptospira</taxon>
    </lineage>
</organism>
<dbReference type="AlphaFoldDB" id="A0A2P2E1Y4"/>